<organism evidence="1 2">
    <name type="scientific">Acetobacter nitrogenifigens DSM 23921 = NBRC 105050</name>
    <dbReference type="NCBI Taxonomy" id="1120919"/>
    <lineage>
        <taxon>Bacteria</taxon>
        <taxon>Pseudomonadati</taxon>
        <taxon>Pseudomonadota</taxon>
        <taxon>Alphaproteobacteria</taxon>
        <taxon>Acetobacterales</taxon>
        <taxon>Acetobacteraceae</taxon>
        <taxon>Acetobacter</taxon>
    </lineage>
</organism>
<dbReference type="EMBL" id="BJYF01000011">
    <property type="protein sequence ID" value="GEN60171.1"/>
    <property type="molecule type" value="Genomic_DNA"/>
</dbReference>
<dbReference type="Gene3D" id="2.160.10.10">
    <property type="entry name" value="Hexapeptide repeat proteins"/>
    <property type="match status" value="1"/>
</dbReference>
<comment type="caution">
    <text evidence="1">The sequence shown here is derived from an EMBL/GenBank/DDBJ whole genome shotgun (WGS) entry which is preliminary data.</text>
</comment>
<evidence type="ECO:0000313" key="2">
    <source>
        <dbReference type="Proteomes" id="UP000321635"/>
    </source>
</evidence>
<dbReference type="InterPro" id="IPR011004">
    <property type="entry name" value="Trimer_LpxA-like_sf"/>
</dbReference>
<dbReference type="STRING" id="1120919.GCA_000429165_01029"/>
<keyword evidence="2" id="KW-1185">Reference proteome</keyword>
<evidence type="ECO:0000313" key="1">
    <source>
        <dbReference type="EMBL" id="GEN60171.1"/>
    </source>
</evidence>
<dbReference type="AlphaFoldDB" id="A0A511XBB7"/>
<name>A0A511XBB7_9PROT</name>
<dbReference type="Proteomes" id="UP000321635">
    <property type="component" value="Unassembled WGS sequence"/>
</dbReference>
<dbReference type="PANTHER" id="PTHR13061">
    <property type="entry name" value="DYNACTIN SUBUNIT P25"/>
    <property type="match status" value="1"/>
</dbReference>
<dbReference type="Pfam" id="PF00132">
    <property type="entry name" value="Hexapep"/>
    <property type="match status" value="1"/>
</dbReference>
<dbReference type="CDD" id="cd04645">
    <property type="entry name" value="LbH_gamma_CA_like"/>
    <property type="match status" value="1"/>
</dbReference>
<dbReference type="SUPFAM" id="SSF51161">
    <property type="entry name" value="Trimeric LpxA-like enzymes"/>
    <property type="match status" value="1"/>
</dbReference>
<accession>A0A511XBB7</accession>
<dbReference type="InterPro" id="IPR001451">
    <property type="entry name" value="Hexapep"/>
</dbReference>
<dbReference type="InterPro" id="IPR050484">
    <property type="entry name" value="Transf_Hexapept/Carb_Anhydrase"/>
</dbReference>
<gene>
    <name evidence="1" type="ORF">ANI02nite_20550</name>
</gene>
<dbReference type="InterPro" id="IPR047324">
    <property type="entry name" value="LbH_gamma_CA-like"/>
</dbReference>
<reference evidence="1 2" key="1">
    <citation type="submission" date="2019-07" db="EMBL/GenBank/DDBJ databases">
        <title>Whole genome shotgun sequence of Acetobacter nitrogenifigens NBRC 105050.</title>
        <authorList>
            <person name="Hosoyama A."/>
            <person name="Uohara A."/>
            <person name="Ohji S."/>
            <person name="Ichikawa N."/>
        </authorList>
    </citation>
    <scope>NUCLEOTIDE SEQUENCE [LARGE SCALE GENOMIC DNA]</scope>
    <source>
        <strain evidence="1 2">NBRC 105050</strain>
    </source>
</reference>
<sequence length="179" mass="18935">MLYELGGRIPDISPHAGFIAENATLIGSVTVRAQASVWFGAVLRGDTEAVVIGEGSNIQDNAVLHTDPGFPLEVAEHVTVGHLAMLHGCVIGADSLIGMGAIIMNGARIGASCLVAAGTVIPEGREFPEGAVIRGSPGKLIGNINDRHRQMMSRAADSYRKRTLAYRTLRAPPYPNRNP</sequence>
<protein>
    <submittedName>
        <fullName evidence="1">Gamma carbonic anhydrase family protein</fullName>
    </submittedName>
</protein>
<dbReference type="RefSeq" id="WP_026397155.1">
    <property type="nucleotide sequence ID" value="NZ_AUBI01000003.1"/>
</dbReference>
<proteinExistence type="predicted"/>
<dbReference type="PANTHER" id="PTHR13061:SF29">
    <property type="entry name" value="GAMMA CARBONIC ANHYDRASE-LIKE 1, MITOCHONDRIAL-RELATED"/>
    <property type="match status" value="1"/>
</dbReference>
<dbReference type="OrthoDB" id="9803036at2"/>